<gene>
    <name evidence="2" type="ORF">B9Z19DRAFT_695001</name>
</gene>
<proteinExistence type="predicted"/>
<feature type="region of interest" description="Disordered" evidence="1">
    <location>
        <begin position="108"/>
        <end position="130"/>
    </location>
</feature>
<organism evidence="2 3">
    <name type="scientific">Tuber borchii</name>
    <name type="common">White truffle</name>
    <dbReference type="NCBI Taxonomy" id="42251"/>
    <lineage>
        <taxon>Eukaryota</taxon>
        <taxon>Fungi</taxon>
        <taxon>Dikarya</taxon>
        <taxon>Ascomycota</taxon>
        <taxon>Pezizomycotina</taxon>
        <taxon>Pezizomycetes</taxon>
        <taxon>Pezizales</taxon>
        <taxon>Tuberaceae</taxon>
        <taxon>Tuber</taxon>
    </lineage>
</organism>
<name>A0A2T6ZA12_TUBBO</name>
<dbReference type="AlphaFoldDB" id="A0A2T6ZA12"/>
<dbReference type="Proteomes" id="UP000244722">
    <property type="component" value="Unassembled WGS sequence"/>
</dbReference>
<keyword evidence="3" id="KW-1185">Reference proteome</keyword>
<evidence type="ECO:0000256" key="1">
    <source>
        <dbReference type="SAM" id="MobiDB-lite"/>
    </source>
</evidence>
<accession>A0A2T6ZA12</accession>
<evidence type="ECO:0000313" key="2">
    <source>
        <dbReference type="EMBL" id="PUU72323.1"/>
    </source>
</evidence>
<comment type="caution">
    <text evidence="2">The sequence shown here is derived from an EMBL/GenBank/DDBJ whole genome shotgun (WGS) entry which is preliminary data.</text>
</comment>
<dbReference type="EMBL" id="NESQ01000572">
    <property type="protein sequence ID" value="PUU72323.1"/>
    <property type="molecule type" value="Genomic_DNA"/>
</dbReference>
<protein>
    <submittedName>
        <fullName evidence="2">Uncharacterized protein</fullName>
    </submittedName>
</protein>
<reference evidence="2 3" key="1">
    <citation type="submission" date="2017-04" db="EMBL/GenBank/DDBJ databases">
        <title>Draft genome sequence of Tuber borchii Vittad., a whitish edible truffle.</title>
        <authorList>
            <consortium name="DOE Joint Genome Institute"/>
            <person name="Murat C."/>
            <person name="Kuo A."/>
            <person name="Barry K.W."/>
            <person name="Clum A."/>
            <person name="Dockter R.B."/>
            <person name="Fauchery L."/>
            <person name="Iotti M."/>
            <person name="Kohler A."/>
            <person name="Labutti K."/>
            <person name="Lindquist E.A."/>
            <person name="Lipzen A."/>
            <person name="Ohm R.A."/>
            <person name="Wang M."/>
            <person name="Grigoriev I.V."/>
            <person name="Zambonelli A."/>
            <person name="Martin F.M."/>
        </authorList>
    </citation>
    <scope>NUCLEOTIDE SEQUENCE [LARGE SCALE GENOMIC DNA]</scope>
    <source>
        <strain evidence="2 3">Tbo3840</strain>
    </source>
</reference>
<sequence>MGVYFFLAPRYAQILYHISLSLSPDTSTSTSHPGEVKVGFPPGKVYPITFAIFLNKVPSSSQSGGMARREERGRNVFGKQITENMHSPVQCGKPHGMISQYQTIRYSSDINPSIPRPKGDICAPPHSKHS</sequence>
<evidence type="ECO:0000313" key="3">
    <source>
        <dbReference type="Proteomes" id="UP000244722"/>
    </source>
</evidence>